<sequence length="159" mass="17558">ATAERTKTPLKPAFLPFSTQLCPPTSSTEVIEQRQTAYRLSPNNTLSLYSPYIKIQHVDTKTNSQTRVQEPPRGPLISFSLPNYRHEGKKKKKEMSSPPLGAVQRGSAPMQITSPSIHPPPLTPTSLPSSFIGPLALALEIKAARRKEERDNEGEKEDG</sequence>
<accession>A0A367L3G0</accession>
<name>A0A367L3G0_9HYPO</name>
<dbReference type="Proteomes" id="UP000253664">
    <property type="component" value="Unassembled WGS sequence"/>
</dbReference>
<keyword evidence="3" id="KW-1185">Reference proteome</keyword>
<organism evidence="2 3">
    <name type="scientific">Ophiocordyceps polyrhachis-furcata BCC 54312</name>
    <dbReference type="NCBI Taxonomy" id="1330021"/>
    <lineage>
        <taxon>Eukaryota</taxon>
        <taxon>Fungi</taxon>
        <taxon>Dikarya</taxon>
        <taxon>Ascomycota</taxon>
        <taxon>Pezizomycotina</taxon>
        <taxon>Sordariomycetes</taxon>
        <taxon>Hypocreomycetidae</taxon>
        <taxon>Hypocreales</taxon>
        <taxon>Ophiocordycipitaceae</taxon>
        <taxon>Ophiocordyceps</taxon>
    </lineage>
</organism>
<dbReference type="EMBL" id="LKCN02000017">
    <property type="protein sequence ID" value="RCI08965.1"/>
    <property type="molecule type" value="Genomic_DNA"/>
</dbReference>
<feature type="non-terminal residue" evidence="2">
    <location>
        <position position="1"/>
    </location>
</feature>
<feature type="non-terminal residue" evidence="2">
    <location>
        <position position="159"/>
    </location>
</feature>
<proteinExistence type="predicted"/>
<dbReference type="AlphaFoldDB" id="A0A367L3G0"/>
<reference evidence="2 3" key="1">
    <citation type="journal article" date="2015" name="BMC Genomics">
        <title>Insights from the genome of Ophiocordyceps polyrhachis-furcata to pathogenicity and host specificity in insect fungi.</title>
        <authorList>
            <person name="Wichadakul D."/>
            <person name="Kobmoo N."/>
            <person name="Ingsriswang S."/>
            <person name="Tangphatsornruang S."/>
            <person name="Chantasingh D."/>
            <person name="Luangsa-ard J.J."/>
            <person name="Eurwilaichitr L."/>
        </authorList>
    </citation>
    <scope>NUCLEOTIDE SEQUENCE [LARGE SCALE GENOMIC DNA]</scope>
    <source>
        <strain evidence="2 3">BCC 54312</strain>
    </source>
</reference>
<evidence type="ECO:0000313" key="2">
    <source>
        <dbReference type="EMBL" id="RCI08965.1"/>
    </source>
</evidence>
<evidence type="ECO:0000313" key="3">
    <source>
        <dbReference type="Proteomes" id="UP000253664"/>
    </source>
</evidence>
<comment type="caution">
    <text evidence="2">The sequence shown here is derived from an EMBL/GenBank/DDBJ whole genome shotgun (WGS) entry which is preliminary data.</text>
</comment>
<evidence type="ECO:0000256" key="1">
    <source>
        <dbReference type="SAM" id="MobiDB-lite"/>
    </source>
</evidence>
<protein>
    <submittedName>
        <fullName evidence="2">Uncharacterized protein</fullName>
    </submittedName>
</protein>
<feature type="region of interest" description="Disordered" evidence="1">
    <location>
        <begin position="60"/>
        <end position="129"/>
    </location>
</feature>
<gene>
    <name evidence="2" type="ORF">L249_5053</name>
</gene>